<dbReference type="InterPro" id="IPR013830">
    <property type="entry name" value="SGNH_hydro"/>
</dbReference>
<dbReference type="PANTHER" id="PTHR43784:SF2">
    <property type="entry name" value="GDSL-LIKE LIPASE_ACYLHYDROLASE, PUTATIVE (AFU_ORTHOLOGUE AFUA_2G00820)-RELATED"/>
    <property type="match status" value="1"/>
</dbReference>
<proteinExistence type="predicted"/>
<accession>A0A6J6LRT1</accession>
<dbReference type="InterPro" id="IPR036514">
    <property type="entry name" value="SGNH_hydro_sf"/>
</dbReference>
<gene>
    <name evidence="2" type="ORF">UFOPK2265_01011</name>
</gene>
<sequence>MIYKAFIALGDSYTEGMSDEKKYGQYRGWADRVADVMANHESDFTYANLAIRGKLVRQVVDGQIDAAIAQVTGPETLVSFHAGANDVIRPKYNSEIVLPLYSEAVRRLAASGATILLFTVLERTGNTGRAAKMWEERFGEFNRNVRAVGTEVGAIIADANEEVAFSDRRFLAFDRLHLNSMGHDRVAQAVLEIIGLPFDARWREPLPPAKAESKALRAFVTMMWFITFALPWMWRRARGKSSGDGRSCKYPIAIHWPLSHLD</sequence>
<dbReference type="SUPFAM" id="SSF52266">
    <property type="entry name" value="SGNH hydrolase"/>
    <property type="match status" value="1"/>
</dbReference>
<evidence type="ECO:0000259" key="1">
    <source>
        <dbReference type="Pfam" id="PF13472"/>
    </source>
</evidence>
<organism evidence="2">
    <name type="scientific">freshwater metagenome</name>
    <dbReference type="NCBI Taxonomy" id="449393"/>
    <lineage>
        <taxon>unclassified sequences</taxon>
        <taxon>metagenomes</taxon>
        <taxon>ecological metagenomes</taxon>
    </lineage>
</organism>
<dbReference type="Pfam" id="PF13472">
    <property type="entry name" value="Lipase_GDSL_2"/>
    <property type="match status" value="1"/>
</dbReference>
<dbReference type="CDD" id="cd01832">
    <property type="entry name" value="SGNH_hydrolase_like_1"/>
    <property type="match status" value="1"/>
</dbReference>
<dbReference type="EMBL" id="CAEZWP010000061">
    <property type="protein sequence ID" value="CAB4664431.1"/>
    <property type="molecule type" value="Genomic_DNA"/>
</dbReference>
<dbReference type="PANTHER" id="PTHR43784">
    <property type="entry name" value="GDSL-LIKE LIPASE/ACYLHYDROLASE, PUTATIVE (AFU_ORTHOLOGUE AFUA_2G00820)-RELATED"/>
    <property type="match status" value="1"/>
</dbReference>
<reference evidence="2" key="1">
    <citation type="submission" date="2020-05" db="EMBL/GenBank/DDBJ databases">
        <authorList>
            <person name="Chiriac C."/>
            <person name="Salcher M."/>
            <person name="Ghai R."/>
            <person name="Kavagutti S V."/>
        </authorList>
    </citation>
    <scope>NUCLEOTIDE SEQUENCE</scope>
</reference>
<dbReference type="InterPro" id="IPR053140">
    <property type="entry name" value="GDSL_Rv0518-like"/>
</dbReference>
<protein>
    <submittedName>
        <fullName evidence="2">Unannotated protein</fullName>
    </submittedName>
</protein>
<dbReference type="AlphaFoldDB" id="A0A6J6LRT1"/>
<dbReference type="Gene3D" id="3.40.50.1110">
    <property type="entry name" value="SGNH hydrolase"/>
    <property type="match status" value="1"/>
</dbReference>
<name>A0A6J6LRT1_9ZZZZ</name>
<feature type="domain" description="SGNH hydrolase-type esterase" evidence="1">
    <location>
        <begin position="8"/>
        <end position="184"/>
    </location>
</feature>
<evidence type="ECO:0000313" key="2">
    <source>
        <dbReference type="EMBL" id="CAB4664431.1"/>
    </source>
</evidence>